<sequence length="319" mass="37110">MQKLIKTTIKERRTTGNTNNSPFSFEYTFEDDALTYDEKAERKTSKCNLNNNSQKHLEERNTEKQQENNIIGQEKDQDKQNRSLKIQNEKVELDQDVENEKIQEDDPETQTDEATNSEIEEIVSNGSDDDTGENLSSDIISEDEDNIFENISESEGGELEGDKDWIDIPDNDVLSFDESILDSVTNELDDEWRKLPLYYKDLDISQPPDVFWHQVAKLRDQHREENNYFTHLPKFMLAILSLPHSNAECERVFSRVNDIKTKKRNKLLTKSIKGNLLSQQAIQRQGKTCIDFNPTHDMIQKHNVDMYKNIETIILSDSD</sequence>
<dbReference type="PANTHER" id="PTHR37162:SF1">
    <property type="entry name" value="BED-TYPE DOMAIN-CONTAINING PROTEIN"/>
    <property type="match status" value="1"/>
</dbReference>
<evidence type="ECO:0000313" key="3">
    <source>
        <dbReference type="EMBL" id="KAJ8728538.1"/>
    </source>
</evidence>
<organism evidence="3 4">
    <name type="scientific">Mythimna separata</name>
    <name type="common">Oriental armyworm</name>
    <name type="synonym">Pseudaletia separata</name>
    <dbReference type="NCBI Taxonomy" id="271217"/>
    <lineage>
        <taxon>Eukaryota</taxon>
        <taxon>Metazoa</taxon>
        <taxon>Ecdysozoa</taxon>
        <taxon>Arthropoda</taxon>
        <taxon>Hexapoda</taxon>
        <taxon>Insecta</taxon>
        <taxon>Pterygota</taxon>
        <taxon>Neoptera</taxon>
        <taxon>Endopterygota</taxon>
        <taxon>Lepidoptera</taxon>
        <taxon>Glossata</taxon>
        <taxon>Ditrysia</taxon>
        <taxon>Noctuoidea</taxon>
        <taxon>Noctuidae</taxon>
        <taxon>Noctuinae</taxon>
        <taxon>Hadenini</taxon>
        <taxon>Mythimna</taxon>
    </lineage>
</organism>
<keyword evidence="4" id="KW-1185">Reference proteome</keyword>
<protein>
    <recommendedName>
        <fullName evidence="2">HAT C-terminal dimerisation domain-containing protein</fullName>
    </recommendedName>
</protein>
<feature type="domain" description="HAT C-terminal dimerisation" evidence="2">
    <location>
        <begin position="225"/>
        <end position="279"/>
    </location>
</feature>
<dbReference type="Proteomes" id="UP001231518">
    <property type="component" value="Chromosome 19"/>
</dbReference>
<dbReference type="InterPro" id="IPR008906">
    <property type="entry name" value="HATC_C_dom"/>
</dbReference>
<evidence type="ECO:0000313" key="4">
    <source>
        <dbReference type="Proteomes" id="UP001231518"/>
    </source>
</evidence>
<reference evidence="3" key="1">
    <citation type="submission" date="2023-03" db="EMBL/GenBank/DDBJ databases">
        <title>Chromosome-level genomes of two armyworms, Mythimna separata and Mythimna loreyi, provide insights into the biosynthesis and reception of sex pheromones.</title>
        <authorList>
            <person name="Zhao H."/>
        </authorList>
    </citation>
    <scope>NUCLEOTIDE SEQUENCE</scope>
    <source>
        <strain evidence="3">BeijingLab</strain>
        <tissue evidence="3">Pupa</tissue>
    </source>
</reference>
<feature type="region of interest" description="Disordered" evidence="1">
    <location>
        <begin position="40"/>
        <end position="136"/>
    </location>
</feature>
<dbReference type="SUPFAM" id="SSF53098">
    <property type="entry name" value="Ribonuclease H-like"/>
    <property type="match status" value="1"/>
</dbReference>
<dbReference type="PANTHER" id="PTHR37162">
    <property type="entry name" value="HAT FAMILY DIMERISATION DOMAINCONTAINING PROTEIN-RELATED"/>
    <property type="match status" value="1"/>
</dbReference>
<evidence type="ECO:0000259" key="2">
    <source>
        <dbReference type="Pfam" id="PF05699"/>
    </source>
</evidence>
<proteinExistence type="predicted"/>
<dbReference type="InterPro" id="IPR012337">
    <property type="entry name" value="RNaseH-like_sf"/>
</dbReference>
<dbReference type="AlphaFoldDB" id="A0AAD8DWJ8"/>
<gene>
    <name evidence="3" type="ORF">PYW07_006234</name>
</gene>
<comment type="caution">
    <text evidence="3">The sequence shown here is derived from an EMBL/GenBank/DDBJ whole genome shotgun (WGS) entry which is preliminary data.</text>
</comment>
<dbReference type="Pfam" id="PF05699">
    <property type="entry name" value="Dimer_Tnp_hAT"/>
    <property type="match status" value="1"/>
</dbReference>
<evidence type="ECO:0000256" key="1">
    <source>
        <dbReference type="SAM" id="MobiDB-lite"/>
    </source>
</evidence>
<feature type="compositionally biased region" description="Basic and acidic residues" evidence="1">
    <location>
        <begin position="55"/>
        <end position="66"/>
    </location>
</feature>
<feature type="region of interest" description="Disordered" evidence="1">
    <location>
        <begin position="1"/>
        <end position="25"/>
    </location>
</feature>
<dbReference type="EMBL" id="JARGEI010000007">
    <property type="protein sequence ID" value="KAJ8728538.1"/>
    <property type="molecule type" value="Genomic_DNA"/>
</dbReference>
<accession>A0AAD8DWJ8</accession>
<feature type="compositionally biased region" description="Basic and acidic residues" evidence="1">
    <location>
        <begin position="73"/>
        <end position="104"/>
    </location>
</feature>
<dbReference type="GO" id="GO:0046983">
    <property type="term" value="F:protein dimerization activity"/>
    <property type="evidence" value="ECO:0007669"/>
    <property type="project" value="InterPro"/>
</dbReference>
<name>A0AAD8DWJ8_MYTSE</name>